<organism evidence="2 4">
    <name type="scientific">Aneurinibacillus migulanus</name>
    <name type="common">Bacillus migulanus</name>
    <dbReference type="NCBI Taxonomy" id="47500"/>
    <lineage>
        <taxon>Bacteria</taxon>
        <taxon>Bacillati</taxon>
        <taxon>Bacillota</taxon>
        <taxon>Bacilli</taxon>
        <taxon>Bacillales</taxon>
        <taxon>Paenibacillaceae</taxon>
        <taxon>Aneurinibacillus group</taxon>
        <taxon>Aneurinibacillus</taxon>
    </lineage>
</organism>
<gene>
    <name evidence="2" type="ORF">AF333_19850</name>
    <name evidence="3" type="ORF">SAMN04487909_11058</name>
</gene>
<dbReference type="Proteomes" id="UP000037269">
    <property type="component" value="Unassembled WGS sequence"/>
</dbReference>
<dbReference type="Pfam" id="PF03551">
    <property type="entry name" value="PadR"/>
    <property type="match status" value="1"/>
</dbReference>
<dbReference type="InterPro" id="IPR036388">
    <property type="entry name" value="WH-like_DNA-bd_sf"/>
</dbReference>
<protein>
    <submittedName>
        <fullName evidence="2 3">PadR family transcriptional regulator</fullName>
    </submittedName>
</protein>
<dbReference type="InterPro" id="IPR005149">
    <property type="entry name" value="Tscrpt_reg_PadR_N"/>
</dbReference>
<dbReference type="EMBL" id="FNED01000010">
    <property type="protein sequence ID" value="SDI99472.1"/>
    <property type="molecule type" value="Genomic_DNA"/>
</dbReference>
<evidence type="ECO:0000313" key="4">
    <source>
        <dbReference type="Proteomes" id="UP000037269"/>
    </source>
</evidence>
<dbReference type="InterPro" id="IPR036390">
    <property type="entry name" value="WH_DNA-bd_sf"/>
</dbReference>
<dbReference type="SUPFAM" id="SSF46785">
    <property type="entry name" value="Winged helix' DNA-binding domain"/>
    <property type="match status" value="1"/>
</dbReference>
<feature type="domain" description="Transcription regulator PadR N-terminal" evidence="1">
    <location>
        <begin position="20"/>
        <end position="90"/>
    </location>
</feature>
<reference evidence="2 4" key="1">
    <citation type="submission" date="2015-07" db="EMBL/GenBank/DDBJ databases">
        <title>Fjat-14205 dsm 2895.</title>
        <authorList>
            <person name="Liu B."/>
            <person name="Wang J."/>
            <person name="Zhu Y."/>
            <person name="Liu G."/>
            <person name="Chen Q."/>
            <person name="Chen Z."/>
            <person name="Lan J."/>
            <person name="Che J."/>
            <person name="Ge C."/>
            <person name="Shi H."/>
            <person name="Pan Z."/>
            <person name="Liu X."/>
        </authorList>
    </citation>
    <scope>NUCLEOTIDE SEQUENCE [LARGE SCALE GENOMIC DNA]</scope>
    <source>
        <strain evidence="2 4">DSM 2895</strain>
    </source>
</reference>
<proteinExistence type="predicted"/>
<dbReference type="Proteomes" id="UP000182836">
    <property type="component" value="Unassembled WGS sequence"/>
</dbReference>
<name>A0A0D1W4L8_ANEMI</name>
<accession>A0A0D1W4L8</accession>
<dbReference type="STRING" id="47500.AF333_19850"/>
<evidence type="ECO:0000313" key="3">
    <source>
        <dbReference type="EMBL" id="SDI99472.1"/>
    </source>
</evidence>
<sequence length="117" mass="13668">MEIAEWNSQVRRGILEYCIMLLVSKEARYGYELVTTLGKWGPLAATEGTLYPLLKRLQREGYITSSWKESEAGPPRKYYSLTEEGFQLMEKMTEEWSKITEAVYQMQEISNKKEKAE</sequence>
<dbReference type="PANTHER" id="PTHR33169">
    <property type="entry name" value="PADR-FAMILY TRANSCRIPTIONAL REGULATOR"/>
    <property type="match status" value="1"/>
</dbReference>
<dbReference type="PANTHER" id="PTHR33169:SF14">
    <property type="entry name" value="TRANSCRIPTIONAL REGULATOR RV3488"/>
    <property type="match status" value="1"/>
</dbReference>
<dbReference type="Gene3D" id="1.10.10.10">
    <property type="entry name" value="Winged helix-like DNA-binding domain superfamily/Winged helix DNA-binding domain"/>
    <property type="match status" value="1"/>
</dbReference>
<dbReference type="AlphaFoldDB" id="A0A0D1W4L8"/>
<evidence type="ECO:0000313" key="5">
    <source>
        <dbReference type="Proteomes" id="UP000182836"/>
    </source>
</evidence>
<evidence type="ECO:0000313" key="2">
    <source>
        <dbReference type="EMBL" id="KON97389.1"/>
    </source>
</evidence>
<evidence type="ECO:0000259" key="1">
    <source>
        <dbReference type="Pfam" id="PF03551"/>
    </source>
</evidence>
<reference evidence="3 5" key="2">
    <citation type="submission" date="2016-10" db="EMBL/GenBank/DDBJ databases">
        <authorList>
            <person name="de Groot N.N."/>
        </authorList>
    </citation>
    <scope>NUCLEOTIDE SEQUENCE [LARGE SCALE GENOMIC DNA]</scope>
    <source>
        <strain evidence="3 5">DSM 2895</strain>
    </source>
</reference>
<dbReference type="EMBL" id="LGUG01000004">
    <property type="protein sequence ID" value="KON97389.1"/>
    <property type="molecule type" value="Genomic_DNA"/>
</dbReference>
<dbReference type="OrthoDB" id="9791785at2"/>
<dbReference type="InterPro" id="IPR052509">
    <property type="entry name" value="Metal_resp_DNA-bind_regulator"/>
</dbReference>
<keyword evidence="4" id="KW-1185">Reference proteome</keyword>
<dbReference type="RefSeq" id="WP_043064729.1">
    <property type="nucleotide sequence ID" value="NZ_BJOA01000049.1"/>
</dbReference>
<dbReference type="GeneID" id="42307410"/>
<dbReference type="PATRIC" id="fig|47500.12.peg.6064"/>